<name>A0A3G2R828_9FIRM</name>
<sequence>MKKFFKYTLIAVLFIVLSVGSGFYYVFHSLNKPNPGNPNSGNLTNTDEFVKGGRLNILLLGLDAGTIGASEEHNRHRSDTMMVFSIDRDKKDIKVLSIPRDTRVKIPGVGVEKINAAMAFGGPDLAVKTVKDFLGIPIHNYVVVNYKGFKEIVDALGGVEINIEKPMKYDDNAGNLHIDLKPGLQVLNGDKAEQFVRFRHYPGGDLDRVKAQQKFIEAVGKTILKPSTLLKLPKIINTVQENVETDIGPLEIAGLANFARQVGTDNIKTFILPGEGKYISGVSYFIPFQSQMNDMIDQIFFDGGYSKVAVLNGNGSSGVASKIARELEQKGFKVVRVANADSFDYETTTIIYPKEKKDDAEKIAKIFTNAEMKEEPQLQAGLTTVIVGKDIN</sequence>
<dbReference type="NCBIfam" id="TIGR00350">
    <property type="entry name" value="lytR_cpsA_psr"/>
    <property type="match status" value="1"/>
</dbReference>
<organism evidence="5 6">
    <name type="scientific">Biomaibacter acetigenes</name>
    <dbReference type="NCBI Taxonomy" id="2316383"/>
    <lineage>
        <taxon>Bacteria</taxon>
        <taxon>Bacillati</taxon>
        <taxon>Bacillota</taxon>
        <taxon>Clostridia</taxon>
        <taxon>Thermosediminibacterales</taxon>
        <taxon>Tepidanaerobacteraceae</taxon>
        <taxon>Biomaibacter</taxon>
    </lineage>
</organism>
<keyword evidence="6" id="KW-1185">Reference proteome</keyword>
<keyword evidence="2" id="KW-0472">Membrane</keyword>
<dbReference type="Gene3D" id="3.40.630.190">
    <property type="entry name" value="LCP protein"/>
    <property type="match status" value="1"/>
</dbReference>
<dbReference type="Proteomes" id="UP000280960">
    <property type="component" value="Chromosome"/>
</dbReference>
<dbReference type="EMBL" id="CP033169">
    <property type="protein sequence ID" value="AYO30957.1"/>
    <property type="molecule type" value="Genomic_DNA"/>
</dbReference>
<feature type="domain" description="LytR/CpsA/Psr regulator C-terminal" evidence="4">
    <location>
        <begin position="307"/>
        <end position="390"/>
    </location>
</feature>
<evidence type="ECO:0000313" key="6">
    <source>
        <dbReference type="Proteomes" id="UP000280960"/>
    </source>
</evidence>
<dbReference type="KEGG" id="bacg:D2962_10370"/>
<protein>
    <submittedName>
        <fullName evidence="5">LytR family transcriptional regulator</fullName>
    </submittedName>
</protein>
<feature type="transmembrane region" description="Helical" evidence="2">
    <location>
        <begin position="7"/>
        <end position="27"/>
    </location>
</feature>
<dbReference type="InterPro" id="IPR004474">
    <property type="entry name" value="LytR_CpsA_psr"/>
</dbReference>
<evidence type="ECO:0000256" key="2">
    <source>
        <dbReference type="SAM" id="Phobius"/>
    </source>
</evidence>
<dbReference type="AlphaFoldDB" id="A0A3G2R828"/>
<gene>
    <name evidence="5" type="ORF">D2962_10370</name>
</gene>
<comment type="similarity">
    <text evidence="1">Belongs to the LytR/CpsA/Psr (LCP) family.</text>
</comment>
<dbReference type="Pfam" id="PF03816">
    <property type="entry name" value="LytR_cpsA_psr"/>
    <property type="match status" value="1"/>
</dbReference>
<dbReference type="Gene3D" id="3.30.70.2390">
    <property type="match status" value="1"/>
</dbReference>
<evidence type="ECO:0000313" key="5">
    <source>
        <dbReference type="EMBL" id="AYO30957.1"/>
    </source>
</evidence>
<keyword evidence="2" id="KW-0812">Transmembrane</keyword>
<accession>A0A3G2R828</accession>
<evidence type="ECO:0000256" key="1">
    <source>
        <dbReference type="ARBA" id="ARBA00006068"/>
    </source>
</evidence>
<dbReference type="PANTHER" id="PTHR33392:SF6">
    <property type="entry name" value="POLYISOPRENYL-TEICHOIC ACID--PEPTIDOGLYCAN TEICHOIC ACID TRANSFERASE TAGU"/>
    <property type="match status" value="1"/>
</dbReference>
<dbReference type="InterPro" id="IPR027381">
    <property type="entry name" value="LytR/CpsA/Psr_C"/>
</dbReference>
<evidence type="ECO:0000259" key="3">
    <source>
        <dbReference type="Pfam" id="PF03816"/>
    </source>
</evidence>
<feature type="domain" description="Cell envelope-related transcriptional attenuator" evidence="3">
    <location>
        <begin position="77"/>
        <end position="223"/>
    </location>
</feature>
<dbReference type="PANTHER" id="PTHR33392">
    <property type="entry name" value="POLYISOPRENYL-TEICHOIC ACID--PEPTIDOGLYCAN TEICHOIC ACID TRANSFERASE TAGU"/>
    <property type="match status" value="1"/>
</dbReference>
<keyword evidence="2" id="KW-1133">Transmembrane helix</keyword>
<dbReference type="Pfam" id="PF13399">
    <property type="entry name" value="LytR_C"/>
    <property type="match status" value="1"/>
</dbReference>
<dbReference type="InterPro" id="IPR050922">
    <property type="entry name" value="LytR/CpsA/Psr_CW_biosynth"/>
</dbReference>
<evidence type="ECO:0000259" key="4">
    <source>
        <dbReference type="Pfam" id="PF13399"/>
    </source>
</evidence>
<reference evidence="5 6" key="1">
    <citation type="submission" date="2018-10" db="EMBL/GenBank/DDBJ databases">
        <authorList>
            <person name="Zhang X."/>
        </authorList>
    </citation>
    <scope>NUCLEOTIDE SEQUENCE [LARGE SCALE GENOMIC DNA]</scope>
    <source>
        <strain evidence="5 6">SK-G1</strain>
    </source>
</reference>
<dbReference type="RefSeq" id="WP_122014935.1">
    <property type="nucleotide sequence ID" value="NZ_CP033169.1"/>
</dbReference>
<proteinExistence type="inferred from homology"/>